<sequence>MNYFEESLEMHSGLKWKLEIISKIPLVTKLDLSLAYTPWVAAPCLKIAENKNDAYKYTIKWNTIAVISDWSAVLWLGNIWPEAWLPVMEGKCILMKEFAWVNAFPILLDTQDTEEIIRTIKNIAPTFWWINLEDISAPRCFEIEERLKAELDIPVFHDDQHWTAIVCLAGIINWLKITGKKKENLKVVINGLWAAWTAILKLLKLYWIWHILVCDSKWIVSGNRTDLNSEKIKILNLINNYNEDWSLSDAIKWADVFIWVSVAWALTKDDVQKMNTDAIIFAMANPAPEIMPDLAKEGGARIVATWRSDFPNQLNNVLVFPWIFKGALKYSISKITDNMKLNAAQALADHVKNPTEDMIIPDPLDKSVADIIADSLVI</sequence>
<gene>
    <name evidence="4" type="ORF">ACD_3C00209G0001</name>
</gene>
<dbReference type="InterPro" id="IPR046346">
    <property type="entry name" value="Aminoacid_DH-like_N_sf"/>
</dbReference>
<dbReference type="Pfam" id="PF00390">
    <property type="entry name" value="malic"/>
    <property type="match status" value="1"/>
</dbReference>
<dbReference type="InterPro" id="IPR012302">
    <property type="entry name" value="Malic_NAD-bd"/>
</dbReference>
<feature type="domain" description="Malic enzyme N-terminal" evidence="3">
    <location>
        <begin position="15"/>
        <end position="148"/>
    </location>
</feature>
<dbReference type="InterPro" id="IPR045213">
    <property type="entry name" value="Malic_NAD-bd_bact_type"/>
</dbReference>
<dbReference type="InterPro" id="IPR051674">
    <property type="entry name" value="Malate_Decarboxylase"/>
</dbReference>
<dbReference type="InterPro" id="IPR036291">
    <property type="entry name" value="NAD(P)-bd_dom_sf"/>
</dbReference>
<dbReference type="CDD" id="cd05311">
    <property type="entry name" value="NAD_bind_2_malic_enz"/>
    <property type="match status" value="1"/>
</dbReference>
<name>K2F8B8_9BACT</name>
<accession>K2F8B8</accession>
<dbReference type="GO" id="GO:0051287">
    <property type="term" value="F:NAD binding"/>
    <property type="evidence" value="ECO:0007669"/>
    <property type="project" value="InterPro"/>
</dbReference>
<dbReference type="AlphaFoldDB" id="K2F8B8"/>
<dbReference type="SUPFAM" id="SSF53223">
    <property type="entry name" value="Aminoacid dehydrogenase-like, N-terminal domain"/>
    <property type="match status" value="1"/>
</dbReference>
<dbReference type="Gene3D" id="3.40.50.720">
    <property type="entry name" value="NAD(P)-binding Rossmann-like Domain"/>
    <property type="match status" value="1"/>
</dbReference>
<evidence type="ECO:0000313" key="4">
    <source>
        <dbReference type="EMBL" id="EKE27416.1"/>
    </source>
</evidence>
<evidence type="ECO:0000259" key="2">
    <source>
        <dbReference type="SMART" id="SM00919"/>
    </source>
</evidence>
<dbReference type="InterPro" id="IPR012301">
    <property type="entry name" value="Malic_N_dom"/>
</dbReference>
<dbReference type="EMBL" id="AMFJ01000483">
    <property type="protein sequence ID" value="EKE27416.1"/>
    <property type="molecule type" value="Genomic_DNA"/>
</dbReference>
<dbReference type="SMART" id="SM00919">
    <property type="entry name" value="Malic_M"/>
    <property type="match status" value="1"/>
</dbReference>
<dbReference type="InterPro" id="IPR037062">
    <property type="entry name" value="Malic_N_dom_sf"/>
</dbReference>
<feature type="domain" description="Malic enzyme NAD-binding" evidence="2">
    <location>
        <begin position="160"/>
        <end position="377"/>
    </location>
</feature>
<dbReference type="Gene3D" id="3.40.50.10380">
    <property type="entry name" value="Malic enzyme, N-terminal domain"/>
    <property type="match status" value="1"/>
</dbReference>
<dbReference type="SMART" id="SM01274">
    <property type="entry name" value="malic"/>
    <property type="match status" value="1"/>
</dbReference>
<evidence type="ECO:0000259" key="3">
    <source>
        <dbReference type="SMART" id="SM01274"/>
    </source>
</evidence>
<reference evidence="4" key="1">
    <citation type="journal article" date="2012" name="Science">
        <title>Fermentation, hydrogen, and sulfur metabolism in multiple uncultivated bacterial phyla.</title>
        <authorList>
            <person name="Wrighton K.C."/>
            <person name="Thomas B.C."/>
            <person name="Sharon I."/>
            <person name="Miller C.S."/>
            <person name="Castelle C.J."/>
            <person name="VerBerkmoes N.C."/>
            <person name="Wilkins M.J."/>
            <person name="Hettich R.L."/>
            <person name="Lipton M.S."/>
            <person name="Williams K.H."/>
            <person name="Long P.E."/>
            <person name="Banfield J.F."/>
        </authorList>
    </citation>
    <scope>NUCLEOTIDE SEQUENCE [LARGE SCALE GENOMIC DNA]</scope>
</reference>
<dbReference type="SUPFAM" id="SSF51735">
    <property type="entry name" value="NAD(P)-binding Rossmann-fold domains"/>
    <property type="match status" value="1"/>
</dbReference>
<keyword evidence="1" id="KW-0560">Oxidoreductase</keyword>
<evidence type="ECO:0000256" key="1">
    <source>
        <dbReference type="ARBA" id="ARBA00023002"/>
    </source>
</evidence>
<dbReference type="PANTHER" id="PTHR43237">
    <property type="entry name" value="NADP-DEPENDENT MALIC ENZYME"/>
    <property type="match status" value="1"/>
</dbReference>
<proteinExistence type="predicted"/>
<dbReference type="PANTHER" id="PTHR43237:SF4">
    <property type="entry name" value="NADP-DEPENDENT MALIC ENZYME"/>
    <property type="match status" value="1"/>
</dbReference>
<comment type="caution">
    <text evidence="4">The sequence shown here is derived from an EMBL/GenBank/DDBJ whole genome shotgun (WGS) entry which is preliminary data.</text>
</comment>
<protein>
    <submittedName>
        <fullName evidence="4">Uncharacterized protein</fullName>
    </submittedName>
</protein>
<dbReference type="GO" id="GO:0004470">
    <property type="term" value="F:malic enzyme activity"/>
    <property type="evidence" value="ECO:0007669"/>
    <property type="project" value="InterPro"/>
</dbReference>
<dbReference type="Pfam" id="PF03949">
    <property type="entry name" value="Malic_M"/>
    <property type="match status" value="1"/>
</dbReference>
<dbReference type="GO" id="GO:0016616">
    <property type="term" value="F:oxidoreductase activity, acting on the CH-OH group of donors, NAD or NADP as acceptor"/>
    <property type="evidence" value="ECO:0007669"/>
    <property type="project" value="InterPro"/>
</dbReference>
<organism evidence="4">
    <name type="scientific">uncultured bacterium</name>
    <name type="common">gcode 4</name>
    <dbReference type="NCBI Taxonomy" id="1234023"/>
    <lineage>
        <taxon>Bacteria</taxon>
        <taxon>environmental samples</taxon>
    </lineage>
</organism>